<keyword evidence="1" id="KW-0175">Coiled coil</keyword>
<evidence type="ECO:0000256" key="1">
    <source>
        <dbReference type="SAM" id="Coils"/>
    </source>
</evidence>
<dbReference type="WBParaSite" id="TREG1_34670.1">
    <property type="protein sequence ID" value="TREG1_34670.1"/>
    <property type="gene ID" value="TREG1_34670"/>
</dbReference>
<feature type="coiled-coil region" evidence="1">
    <location>
        <begin position="27"/>
        <end position="85"/>
    </location>
</feature>
<name>A0AA85JIR8_TRIRE</name>
<organism evidence="2 3">
    <name type="scientific">Trichobilharzia regenti</name>
    <name type="common">Nasal bird schistosome</name>
    <dbReference type="NCBI Taxonomy" id="157069"/>
    <lineage>
        <taxon>Eukaryota</taxon>
        <taxon>Metazoa</taxon>
        <taxon>Spiralia</taxon>
        <taxon>Lophotrochozoa</taxon>
        <taxon>Platyhelminthes</taxon>
        <taxon>Trematoda</taxon>
        <taxon>Digenea</taxon>
        <taxon>Strigeidida</taxon>
        <taxon>Schistosomatoidea</taxon>
        <taxon>Schistosomatidae</taxon>
        <taxon>Trichobilharzia</taxon>
    </lineage>
</organism>
<evidence type="ECO:0000313" key="2">
    <source>
        <dbReference type="Proteomes" id="UP000050795"/>
    </source>
</evidence>
<reference evidence="3" key="2">
    <citation type="submission" date="2023-11" db="UniProtKB">
        <authorList>
            <consortium name="WormBaseParasite"/>
        </authorList>
    </citation>
    <scope>IDENTIFICATION</scope>
</reference>
<evidence type="ECO:0000313" key="3">
    <source>
        <dbReference type="WBParaSite" id="TREG1_34670.1"/>
    </source>
</evidence>
<keyword evidence="2" id="KW-1185">Reference proteome</keyword>
<proteinExistence type="predicted"/>
<reference evidence="2" key="1">
    <citation type="submission" date="2022-06" db="EMBL/GenBank/DDBJ databases">
        <authorList>
            <person name="Berger JAMES D."/>
            <person name="Berger JAMES D."/>
        </authorList>
    </citation>
    <scope>NUCLEOTIDE SEQUENCE [LARGE SCALE GENOMIC DNA]</scope>
</reference>
<dbReference type="AlphaFoldDB" id="A0AA85JIR8"/>
<dbReference type="Proteomes" id="UP000050795">
    <property type="component" value="Unassembled WGS sequence"/>
</dbReference>
<protein>
    <submittedName>
        <fullName evidence="3">Uncharacterized protein</fullName>
    </submittedName>
</protein>
<sequence>MQSFLHLLRQTSMNHTLSTVFILLSNCQSIDQEINILREQKENAICECAKLKTQLEQKECTLKQLREKVEEMQVLNKKHDNQLREQMRSVLMNLQIEQAATKDASLEIERLNVQLHVSK</sequence>
<accession>A0AA85JIR8</accession>